<dbReference type="SUPFAM" id="SSF50129">
    <property type="entry name" value="GroES-like"/>
    <property type="match status" value="1"/>
</dbReference>
<dbReference type="Proteomes" id="UP000779574">
    <property type="component" value="Unassembled WGS sequence"/>
</dbReference>
<evidence type="ECO:0000256" key="2">
    <source>
        <dbReference type="ARBA" id="ARBA00022833"/>
    </source>
</evidence>
<evidence type="ECO:0000256" key="3">
    <source>
        <dbReference type="ARBA" id="ARBA00023027"/>
    </source>
</evidence>
<organism evidence="4 5">
    <name type="scientific">Aureobasidium melanogenum</name>
    <name type="common">Aureobasidium pullulans var. melanogenum</name>
    <dbReference type="NCBI Taxonomy" id="46634"/>
    <lineage>
        <taxon>Eukaryota</taxon>
        <taxon>Fungi</taxon>
        <taxon>Dikarya</taxon>
        <taxon>Ascomycota</taxon>
        <taxon>Pezizomycotina</taxon>
        <taxon>Dothideomycetes</taxon>
        <taxon>Dothideomycetidae</taxon>
        <taxon>Dothideales</taxon>
        <taxon>Saccotheciaceae</taxon>
        <taxon>Aureobasidium</taxon>
    </lineage>
</organism>
<dbReference type="GO" id="GO:0008270">
    <property type="term" value="F:zinc ion binding"/>
    <property type="evidence" value="ECO:0007669"/>
    <property type="project" value="TreeGrafter"/>
</dbReference>
<dbReference type="PANTHER" id="PTHR43880">
    <property type="entry name" value="ALCOHOL DEHYDROGENASE"/>
    <property type="match status" value="1"/>
</dbReference>
<accession>A0A9P8IYA9</accession>
<dbReference type="GO" id="GO:0046294">
    <property type="term" value="P:formaldehyde catabolic process"/>
    <property type="evidence" value="ECO:0007669"/>
    <property type="project" value="TreeGrafter"/>
</dbReference>
<name>A0A9P8IYA9_AURME</name>
<comment type="caution">
    <text evidence="4">The sequence shown here is derived from an EMBL/GenBank/DDBJ whole genome shotgun (WGS) entry which is preliminary data.</text>
</comment>
<feature type="non-terminal residue" evidence="4">
    <location>
        <position position="65"/>
    </location>
</feature>
<dbReference type="Gene3D" id="3.90.180.10">
    <property type="entry name" value="Medium-chain alcohol dehydrogenases, catalytic domain"/>
    <property type="match status" value="1"/>
</dbReference>
<reference evidence="4" key="2">
    <citation type="submission" date="2021-08" db="EMBL/GenBank/DDBJ databases">
        <authorList>
            <person name="Gostincar C."/>
            <person name="Sun X."/>
            <person name="Song Z."/>
            <person name="Gunde-Cimerman N."/>
        </authorList>
    </citation>
    <scope>NUCLEOTIDE SEQUENCE</scope>
    <source>
        <strain evidence="4">EXF-9911</strain>
    </source>
</reference>
<gene>
    <name evidence="4" type="ORF">KCU76_g18951</name>
</gene>
<evidence type="ECO:0000313" key="4">
    <source>
        <dbReference type="EMBL" id="KAG9663147.1"/>
    </source>
</evidence>
<reference evidence="4" key="1">
    <citation type="journal article" date="2021" name="J Fungi (Basel)">
        <title>Virulence traits and population genomics of the black yeast Aureobasidium melanogenum.</title>
        <authorList>
            <person name="Cernosa A."/>
            <person name="Sun X."/>
            <person name="Gostincar C."/>
            <person name="Fang C."/>
            <person name="Gunde-Cimerman N."/>
            <person name="Song Z."/>
        </authorList>
    </citation>
    <scope>NUCLEOTIDE SEQUENCE</scope>
    <source>
        <strain evidence="4">EXF-9911</strain>
    </source>
</reference>
<dbReference type="GO" id="GO:0051903">
    <property type="term" value="F:S-(hydroxymethyl)glutathione dehydrogenase [NAD(P)+] activity"/>
    <property type="evidence" value="ECO:0007669"/>
    <property type="project" value="TreeGrafter"/>
</dbReference>
<sequence length="65" mass="7400">RVWKGCAFGGVKGRTQLPDLVDDYMNGKLKVDEFITHRQPLDKINAAFQDMKAGDCIRCVVNMRE</sequence>
<keyword evidence="1" id="KW-0479">Metal-binding</keyword>
<dbReference type="AlphaFoldDB" id="A0A9P8IYA9"/>
<keyword evidence="2" id="KW-0862">Zinc</keyword>
<feature type="non-terminal residue" evidence="4">
    <location>
        <position position="1"/>
    </location>
</feature>
<dbReference type="InterPro" id="IPR011032">
    <property type="entry name" value="GroES-like_sf"/>
</dbReference>
<evidence type="ECO:0000256" key="1">
    <source>
        <dbReference type="ARBA" id="ARBA00022723"/>
    </source>
</evidence>
<dbReference type="PANTHER" id="PTHR43880:SF12">
    <property type="entry name" value="ALCOHOL DEHYDROGENASE CLASS-3"/>
    <property type="match status" value="1"/>
</dbReference>
<keyword evidence="3" id="KW-0520">NAD</keyword>
<evidence type="ECO:0008006" key="6">
    <source>
        <dbReference type="Google" id="ProtNLM"/>
    </source>
</evidence>
<evidence type="ECO:0000313" key="5">
    <source>
        <dbReference type="Proteomes" id="UP000779574"/>
    </source>
</evidence>
<protein>
    <recommendedName>
        <fullName evidence="6">S-(Hydroxymethyl)glutathione dehydrogenase</fullName>
    </recommendedName>
</protein>
<dbReference type="GO" id="GO:0005829">
    <property type="term" value="C:cytosol"/>
    <property type="evidence" value="ECO:0007669"/>
    <property type="project" value="TreeGrafter"/>
</dbReference>
<dbReference type="EMBL" id="JAHFXF010001785">
    <property type="protein sequence ID" value="KAG9663147.1"/>
    <property type="molecule type" value="Genomic_DNA"/>
</dbReference>
<proteinExistence type="predicted"/>